<dbReference type="InterPro" id="IPR045851">
    <property type="entry name" value="AMP-bd_C_sf"/>
</dbReference>
<comment type="catalytic activity">
    <reaction evidence="5">
        <text>a very long-chain fatty acid + ATP + CoA = a very long-chain fatty acyl-CoA + AMP + diphosphate</text>
        <dbReference type="Rhea" id="RHEA:54536"/>
        <dbReference type="ChEBI" id="CHEBI:30616"/>
        <dbReference type="ChEBI" id="CHEBI:33019"/>
        <dbReference type="ChEBI" id="CHEBI:57287"/>
        <dbReference type="ChEBI" id="CHEBI:58950"/>
        <dbReference type="ChEBI" id="CHEBI:138261"/>
        <dbReference type="ChEBI" id="CHEBI:456215"/>
    </reaction>
    <physiologicalReaction direction="left-to-right" evidence="5">
        <dbReference type="Rhea" id="RHEA:54537"/>
    </physiologicalReaction>
</comment>
<keyword evidence="2" id="KW-0436">Ligase</keyword>
<evidence type="ECO:0000256" key="3">
    <source>
        <dbReference type="ARBA" id="ARBA00022741"/>
    </source>
</evidence>
<keyword evidence="10" id="KW-1185">Reference proteome</keyword>
<dbReference type="GO" id="GO:0005324">
    <property type="term" value="F:long-chain fatty acid transmembrane transporter activity"/>
    <property type="evidence" value="ECO:0007669"/>
    <property type="project" value="TreeGrafter"/>
</dbReference>
<dbReference type="SUPFAM" id="SSF56801">
    <property type="entry name" value="Acetyl-CoA synthetase-like"/>
    <property type="match status" value="1"/>
</dbReference>
<keyword evidence="3" id="KW-0547">Nucleotide-binding</keyword>
<dbReference type="GO" id="GO:0005524">
    <property type="term" value="F:ATP binding"/>
    <property type="evidence" value="ECO:0007669"/>
    <property type="project" value="UniProtKB-KW"/>
</dbReference>
<dbReference type="Proteomes" id="UP000288716">
    <property type="component" value="Unassembled WGS sequence"/>
</dbReference>
<comment type="similarity">
    <text evidence="1">Belongs to the ATP-dependent AMP-binding enzyme family.</text>
</comment>
<evidence type="ECO:0000256" key="7">
    <source>
        <dbReference type="ARBA" id="ARBA00048666"/>
    </source>
</evidence>
<evidence type="ECO:0000256" key="5">
    <source>
        <dbReference type="ARBA" id="ARBA00036527"/>
    </source>
</evidence>
<dbReference type="Gene3D" id="3.30.300.30">
    <property type="match status" value="1"/>
</dbReference>
<evidence type="ECO:0000256" key="1">
    <source>
        <dbReference type="ARBA" id="ARBA00006432"/>
    </source>
</evidence>
<comment type="caution">
    <text evidence="9">The sequence shown here is derived from an EMBL/GenBank/DDBJ whole genome shotgun (WGS) entry which is preliminary data.</text>
</comment>
<evidence type="ECO:0000256" key="2">
    <source>
        <dbReference type="ARBA" id="ARBA00022598"/>
    </source>
</evidence>
<name>A0A443SGA4_9ACAR</name>
<evidence type="ECO:0000313" key="9">
    <source>
        <dbReference type="EMBL" id="RWS26536.1"/>
    </source>
</evidence>
<dbReference type="InterPro" id="IPR000873">
    <property type="entry name" value="AMP-dep_synth/lig_dom"/>
</dbReference>
<feature type="domain" description="AMP-dependent synthetase/ligase" evidence="8">
    <location>
        <begin position="53"/>
        <end position="355"/>
    </location>
</feature>
<feature type="non-terminal residue" evidence="9">
    <location>
        <position position="1"/>
    </location>
</feature>
<dbReference type="GO" id="GO:0004467">
    <property type="term" value="F:long-chain fatty acid-CoA ligase activity"/>
    <property type="evidence" value="ECO:0007669"/>
    <property type="project" value="TreeGrafter"/>
</dbReference>
<dbReference type="EMBL" id="NCKV01002672">
    <property type="protein sequence ID" value="RWS26536.1"/>
    <property type="molecule type" value="Genomic_DNA"/>
</dbReference>
<dbReference type="GO" id="GO:0005789">
    <property type="term" value="C:endoplasmic reticulum membrane"/>
    <property type="evidence" value="ECO:0007669"/>
    <property type="project" value="TreeGrafter"/>
</dbReference>
<dbReference type="STRING" id="299467.A0A443SGA4"/>
<organism evidence="9 10">
    <name type="scientific">Leptotrombidium deliense</name>
    <dbReference type="NCBI Taxonomy" id="299467"/>
    <lineage>
        <taxon>Eukaryota</taxon>
        <taxon>Metazoa</taxon>
        <taxon>Ecdysozoa</taxon>
        <taxon>Arthropoda</taxon>
        <taxon>Chelicerata</taxon>
        <taxon>Arachnida</taxon>
        <taxon>Acari</taxon>
        <taxon>Acariformes</taxon>
        <taxon>Trombidiformes</taxon>
        <taxon>Prostigmata</taxon>
        <taxon>Anystina</taxon>
        <taxon>Parasitengona</taxon>
        <taxon>Trombiculoidea</taxon>
        <taxon>Trombiculidae</taxon>
        <taxon>Leptotrombidium</taxon>
    </lineage>
</organism>
<comment type="catalytic activity">
    <reaction evidence="7">
        <text>tetracosanoate + ATP + CoA = tetracosanoyl-CoA + AMP + diphosphate</text>
        <dbReference type="Rhea" id="RHEA:33639"/>
        <dbReference type="ChEBI" id="CHEBI:30616"/>
        <dbReference type="ChEBI" id="CHEBI:31014"/>
        <dbReference type="ChEBI" id="CHEBI:33019"/>
        <dbReference type="ChEBI" id="CHEBI:57287"/>
        <dbReference type="ChEBI" id="CHEBI:65052"/>
        <dbReference type="ChEBI" id="CHEBI:456215"/>
    </reaction>
    <physiologicalReaction direction="left-to-right" evidence="7">
        <dbReference type="Rhea" id="RHEA:33640"/>
    </physiologicalReaction>
</comment>
<evidence type="ECO:0000313" key="10">
    <source>
        <dbReference type="Proteomes" id="UP000288716"/>
    </source>
</evidence>
<dbReference type="InterPro" id="IPR042099">
    <property type="entry name" value="ANL_N_sf"/>
</dbReference>
<evidence type="ECO:0000259" key="8">
    <source>
        <dbReference type="Pfam" id="PF00501"/>
    </source>
</evidence>
<dbReference type="PROSITE" id="PS00455">
    <property type="entry name" value="AMP_BINDING"/>
    <property type="match status" value="1"/>
</dbReference>
<accession>A0A443SGA4</accession>
<evidence type="ECO:0000256" key="6">
    <source>
        <dbReference type="ARBA" id="ARBA00041297"/>
    </source>
</evidence>
<reference evidence="9 10" key="1">
    <citation type="journal article" date="2018" name="Gigascience">
        <title>Genomes of trombidid mites reveal novel predicted allergens and laterally-transferred genes associated with secondary metabolism.</title>
        <authorList>
            <person name="Dong X."/>
            <person name="Chaisiri K."/>
            <person name="Xia D."/>
            <person name="Armstrong S.D."/>
            <person name="Fang Y."/>
            <person name="Donnelly M.J."/>
            <person name="Kadowaki T."/>
            <person name="McGarry J.W."/>
            <person name="Darby A.C."/>
            <person name="Makepeace B.L."/>
        </authorList>
    </citation>
    <scope>NUCLEOTIDE SEQUENCE [LARGE SCALE GENOMIC DNA]</scope>
    <source>
        <strain evidence="9">UoL-UT</strain>
    </source>
</reference>
<dbReference type="InterPro" id="IPR020845">
    <property type="entry name" value="AMP-binding_CS"/>
</dbReference>
<dbReference type="PANTHER" id="PTHR43107">
    <property type="entry name" value="LONG-CHAIN FATTY ACID TRANSPORT PROTEIN"/>
    <property type="match status" value="1"/>
</dbReference>
<keyword evidence="4" id="KW-0067">ATP-binding</keyword>
<dbReference type="Pfam" id="PF00501">
    <property type="entry name" value="AMP-binding"/>
    <property type="match status" value="1"/>
</dbReference>
<feature type="non-terminal residue" evidence="9">
    <location>
        <position position="609"/>
    </location>
</feature>
<proteinExistence type="inferred from homology"/>
<sequence length="609" mass="69684">LKKLILIRFGLILCPHFSVTYFAAEISGLYALIGAEVKLLHLKYQNATVPMAFKRQVQRKSKKIAFYYEDKTWTFHEFDMFTNQIANHFQNRGYKPGDEVALVMESTPVFVAFWLGLAKAGIVPALINNTLKLDSLAHSINVIDAKAIIFDTEMNDAVSDVIPLLRKRNLEYFYYGDRNNTSNPYFISIREAIRVSSTGDVNYRGNFTDRLFYIYTSGTSGFPKASNIKHSRYFMMGITPYYVSFFHHNDIIYNCLPLYHSVGGGIGTCQTLILGLTSVVRKKFSATKFWDDCIKHRCTVALYIGELCRYLLSQPESKLEKNHSVRLIFGNGLRTDIWRSVRERFQIKKIVEFYGNVTCKAGACGFMSMIAPDFIRKSVYPLCLIKVREDTEEPIRDKWGLCVRCEPGETGLLVSLIKNKDPIRSFDGYVNTEETKKKIVRDVFARGDEAFASGDLFFMDTLGYLYFKDRIGDTFRWKGHNVSTTEVESIISNVTGLADSVVFGVEVANCEGRAGMAVIMDSECNIDVNDLLLKLKQCLPTYSIPIFIRLVKKIETTGTFKLIKTVLKKEAYNVKQINDRIYFLNSKVNRYQVLQESYYEDIINGQIKF</sequence>
<dbReference type="AlphaFoldDB" id="A0A443SGA4"/>
<gene>
    <name evidence="9" type="ORF">B4U80_06714</name>
</gene>
<dbReference type="VEuPathDB" id="VectorBase:LDEU005504"/>
<dbReference type="OrthoDB" id="6408524at2759"/>
<dbReference type="GO" id="GO:0005886">
    <property type="term" value="C:plasma membrane"/>
    <property type="evidence" value="ECO:0007669"/>
    <property type="project" value="TreeGrafter"/>
</dbReference>
<dbReference type="PANTHER" id="PTHR43107:SF15">
    <property type="entry name" value="FATTY ACID TRANSPORT PROTEIN 3, ISOFORM A"/>
    <property type="match status" value="1"/>
</dbReference>
<protein>
    <recommendedName>
        <fullName evidence="6">Long-chain-fatty-acid--CoA ligase</fullName>
    </recommendedName>
</protein>
<dbReference type="GO" id="GO:0044539">
    <property type="term" value="P:long-chain fatty acid import into cell"/>
    <property type="evidence" value="ECO:0007669"/>
    <property type="project" value="TreeGrafter"/>
</dbReference>
<evidence type="ECO:0000256" key="4">
    <source>
        <dbReference type="ARBA" id="ARBA00022840"/>
    </source>
</evidence>
<dbReference type="Gene3D" id="3.40.50.12780">
    <property type="entry name" value="N-terminal domain of ligase-like"/>
    <property type="match status" value="1"/>
</dbReference>